<feature type="compositionally biased region" description="Polar residues" evidence="1">
    <location>
        <begin position="233"/>
        <end position="242"/>
    </location>
</feature>
<accession>A0AAD5G2X2</accession>
<dbReference type="Pfam" id="PF06075">
    <property type="entry name" value="DUF936"/>
    <property type="match status" value="1"/>
</dbReference>
<proteinExistence type="predicted"/>
<dbReference type="Proteomes" id="UP001206925">
    <property type="component" value="Unassembled WGS sequence"/>
</dbReference>
<name>A0AAD5G2X2_AMBAR</name>
<feature type="domain" description="DUF6857" evidence="3">
    <location>
        <begin position="256"/>
        <end position="362"/>
    </location>
</feature>
<dbReference type="AlphaFoldDB" id="A0AAD5G2X2"/>
<feature type="domain" description="DUF936" evidence="2">
    <location>
        <begin position="7"/>
        <end position="81"/>
    </location>
</feature>
<feature type="region of interest" description="Disordered" evidence="1">
    <location>
        <begin position="348"/>
        <end position="390"/>
    </location>
</feature>
<dbReference type="EMBL" id="JAMZMK010011880">
    <property type="protein sequence ID" value="KAI7725681.1"/>
    <property type="molecule type" value="Genomic_DNA"/>
</dbReference>
<feature type="region of interest" description="Disordered" evidence="1">
    <location>
        <begin position="129"/>
        <end position="154"/>
    </location>
</feature>
<evidence type="ECO:0000259" key="3">
    <source>
        <dbReference type="Pfam" id="PF21647"/>
    </source>
</evidence>
<keyword evidence="5" id="KW-1185">Reference proteome</keyword>
<evidence type="ECO:0008006" key="6">
    <source>
        <dbReference type="Google" id="ProtNLM"/>
    </source>
</evidence>
<dbReference type="Pfam" id="PF21647">
    <property type="entry name" value="DUF6857"/>
    <property type="match status" value="1"/>
</dbReference>
<reference evidence="4" key="1">
    <citation type="submission" date="2022-06" db="EMBL/GenBank/DDBJ databases">
        <title>Uncovering the hologenomic basis of an extraordinary plant invasion.</title>
        <authorList>
            <person name="Bieker V.C."/>
            <person name="Martin M.D."/>
            <person name="Gilbert T."/>
            <person name="Hodgins K."/>
            <person name="Battlay P."/>
            <person name="Petersen B."/>
            <person name="Wilson J."/>
        </authorList>
    </citation>
    <scope>NUCLEOTIDE SEQUENCE</scope>
    <source>
        <strain evidence="4">AA19_3_7</strain>
        <tissue evidence="4">Leaf</tissue>
    </source>
</reference>
<dbReference type="InterPro" id="IPR048297">
    <property type="entry name" value="DUF936_dom_pln"/>
</dbReference>
<feature type="compositionally biased region" description="Polar residues" evidence="1">
    <location>
        <begin position="370"/>
        <end position="390"/>
    </location>
</feature>
<evidence type="ECO:0000259" key="2">
    <source>
        <dbReference type="Pfam" id="PF06075"/>
    </source>
</evidence>
<evidence type="ECO:0000256" key="1">
    <source>
        <dbReference type="SAM" id="MobiDB-lite"/>
    </source>
</evidence>
<evidence type="ECO:0000313" key="4">
    <source>
        <dbReference type="EMBL" id="KAI7725681.1"/>
    </source>
</evidence>
<dbReference type="InterPro" id="IPR010341">
    <property type="entry name" value="DUF936_pln"/>
</dbReference>
<feature type="region of interest" description="Disordered" evidence="1">
    <location>
        <begin position="227"/>
        <end position="251"/>
    </location>
</feature>
<comment type="caution">
    <text evidence="4">The sequence shown here is derived from an EMBL/GenBank/DDBJ whole genome shotgun (WGS) entry which is preliminary data.</text>
</comment>
<dbReference type="InterPro" id="IPR049172">
    <property type="entry name" value="DUF6857_pln"/>
</dbReference>
<gene>
    <name evidence="4" type="ORF">M8C21_000091</name>
</gene>
<organism evidence="4 5">
    <name type="scientific">Ambrosia artemisiifolia</name>
    <name type="common">Common ragweed</name>
    <dbReference type="NCBI Taxonomy" id="4212"/>
    <lineage>
        <taxon>Eukaryota</taxon>
        <taxon>Viridiplantae</taxon>
        <taxon>Streptophyta</taxon>
        <taxon>Embryophyta</taxon>
        <taxon>Tracheophyta</taxon>
        <taxon>Spermatophyta</taxon>
        <taxon>Magnoliopsida</taxon>
        <taxon>eudicotyledons</taxon>
        <taxon>Gunneridae</taxon>
        <taxon>Pentapetalae</taxon>
        <taxon>asterids</taxon>
        <taxon>campanulids</taxon>
        <taxon>Asterales</taxon>
        <taxon>Asteraceae</taxon>
        <taxon>Asteroideae</taxon>
        <taxon>Heliantheae alliance</taxon>
        <taxon>Heliantheae</taxon>
        <taxon>Ambrosia</taxon>
    </lineage>
</organism>
<evidence type="ECO:0000313" key="5">
    <source>
        <dbReference type="Proteomes" id="UP001206925"/>
    </source>
</evidence>
<dbReference type="PANTHER" id="PTHR31928">
    <property type="entry name" value="EXPRESSED PROTEIN"/>
    <property type="match status" value="1"/>
</dbReference>
<sequence>MPVDLDEKDLWPKQGFCVKVSDSSHSIYVSLPAELILSNEIQLGQFVFVEKLEAGSPVPVAKGVKPVPGRQPFVGMPEPVASLDRVLNRGLELSTPRRGSWVTCQKDEQGICESSSPMNLKLNTKVSVPRRSSWATGPKREHGIGESTSPKALKPTRFDHVTPVKKCCSAQKMSLNRRMSMSKLIESPVVVNKSCVTSSMVKVTDDKSRMIVKDAKTLTSPFNSVVGKKSVAPPSSQSTRVASSPYSSSKSSLSFNLPQKLSLLGKEAVQQQERAQKIALQALRNASATETLLWSLKTLSALTKSANPNDPTNCFEQFLEFHNQLVQAITNTVSIKAATETTNKELKDTQILQDINNNNNNNASKRKSPSHTSQQKSTVFGKRSNSSSSLNDTIKLGKQIEKEAGNWFMEFIEKSLDKGMKKAKSDGTKVPQLVVKKVMNWVETEQCDSSKRPVHPKAIDIARKLRIKLRNC</sequence>
<dbReference type="PANTHER" id="PTHR31928:SF6">
    <property type="entry name" value="DUF936 DOMAIN-CONTAINING PROTEIN"/>
    <property type="match status" value="1"/>
</dbReference>
<protein>
    <recommendedName>
        <fullName evidence="6">DUF936 family protein</fullName>
    </recommendedName>
</protein>